<dbReference type="InterPro" id="IPR027408">
    <property type="entry name" value="PNPase/RNase_PH_dom_sf"/>
</dbReference>
<comment type="similarity">
    <text evidence="3">Belongs to the RNase PH family.</text>
</comment>
<dbReference type="GO" id="GO:0071028">
    <property type="term" value="P:nuclear mRNA surveillance"/>
    <property type="evidence" value="ECO:0007669"/>
    <property type="project" value="TreeGrafter"/>
</dbReference>
<dbReference type="PANTHER" id="PTHR11953">
    <property type="entry name" value="EXOSOME COMPLEX COMPONENT"/>
    <property type="match status" value="1"/>
</dbReference>
<dbReference type="GO" id="GO:0000176">
    <property type="term" value="C:nuclear exosome (RNase complex)"/>
    <property type="evidence" value="ECO:0007669"/>
    <property type="project" value="TreeGrafter"/>
</dbReference>
<accession>A0A1M8A360</accession>
<dbReference type="InterPro" id="IPR020568">
    <property type="entry name" value="Ribosomal_Su5_D2-typ_SF"/>
</dbReference>
<dbReference type="InterPro" id="IPR050080">
    <property type="entry name" value="RNase_PH"/>
</dbReference>
<keyword evidence="6" id="KW-0271">Exosome</keyword>
<dbReference type="VEuPathDB" id="FungiDB:MSYG_1249"/>
<evidence type="ECO:0000259" key="9">
    <source>
        <dbReference type="Pfam" id="PF01138"/>
    </source>
</evidence>
<evidence type="ECO:0000256" key="6">
    <source>
        <dbReference type="ARBA" id="ARBA00022835"/>
    </source>
</evidence>
<dbReference type="GO" id="GO:0016075">
    <property type="term" value="P:rRNA catabolic process"/>
    <property type="evidence" value="ECO:0007669"/>
    <property type="project" value="TreeGrafter"/>
</dbReference>
<evidence type="ECO:0000256" key="7">
    <source>
        <dbReference type="ARBA" id="ARBA00022884"/>
    </source>
</evidence>
<dbReference type="GO" id="GO:0034475">
    <property type="term" value="P:U4 snRNA 3'-end processing"/>
    <property type="evidence" value="ECO:0007669"/>
    <property type="project" value="TreeGrafter"/>
</dbReference>
<gene>
    <name evidence="10" type="ORF">MSYG_1249</name>
</gene>
<keyword evidence="11" id="KW-1185">Reference proteome</keyword>
<dbReference type="GO" id="GO:0000177">
    <property type="term" value="C:cytoplasmic exosome (RNase complex)"/>
    <property type="evidence" value="ECO:0007669"/>
    <property type="project" value="TreeGrafter"/>
</dbReference>
<evidence type="ECO:0000313" key="10">
    <source>
        <dbReference type="EMBL" id="SHO76910.1"/>
    </source>
</evidence>
<dbReference type="OrthoDB" id="2504340at2759"/>
<dbReference type="Gene3D" id="3.30.230.70">
    <property type="entry name" value="GHMP Kinase, N-terminal domain"/>
    <property type="match status" value="1"/>
</dbReference>
<evidence type="ECO:0000256" key="2">
    <source>
        <dbReference type="ARBA" id="ARBA00004496"/>
    </source>
</evidence>
<evidence type="ECO:0000256" key="5">
    <source>
        <dbReference type="ARBA" id="ARBA00022552"/>
    </source>
</evidence>
<evidence type="ECO:0000256" key="3">
    <source>
        <dbReference type="ARBA" id="ARBA00006678"/>
    </source>
</evidence>
<evidence type="ECO:0000313" key="11">
    <source>
        <dbReference type="Proteomes" id="UP000186303"/>
    </source>
</evidence>
<evidence type="ECO:0000256" key="4">
    <source>
        <dbReference type="ARBA" id="ARBA00022490"/>
    </source>
</evidence>
<evidence type="ECO:0000256" key="8">
    <source>
        <dbReference type="ARBA" id="ARBA00023242"/>
    </source>
</evidence>
<dbReference type="GO" id="GO:0005730">
    <property type="term" value="C:nucleolus"/>
    <property type="evidence" value="ECO:0007669"/>
    <property type="project" value="TreeGrafter"/>
</dbReference>
<feature type="domain" description="Exoribonuclease phosphorolytic" evidence="9">
    <location>
        <begin position="88"/>
        <end position="217"/>
    </location>
</feature>
<name>A0A1M8A360_MALS4</name>
<dbReference type="Pfam" id="PF01138">
    <property type="entry name" value="RNase_PH"/>
    <property type="match status" value="1"/>
</dbReference>
<evidence type="ECO:0000256" key="1">
    <source>
        <dbReference type="ARBA" id="ARBA00004123"/>
    </source>
</evidence>
<sequence length="311" mass="33710">MTTSFDRRRVNGPDETFQPIYNISLSNSNGERPLWNLNEYSLLQDPCAMPTQSLTLHTQVTGPDGLNVMRIAQKNFNKRIDRRDAHDSRPIYIQPGIIPSASGSALLESGNTKILCSVHGPRQVRGRQYAGKAELNVLFQLAPFCNTERMKPGKETELPGPASLVQQALLPALRLELLPKSSIDVHITVLDSDTSTLGLVAMGVSAASTALAQAGIEMLGMVMGSSASAAVTLPEQGMSEQRWLVDPALHEAAHANAHFMICTIPALARTTCYVLDGPIFDMNQVRVISDILVARGIEMHAAAAQALYKLV</sequence>
<dbReference type="EMBL" id="LT671822">
    <property type="protein sequence ID" value="SHO76910.1"/>
    <property type="molecule type" value="Genomic_DNA"/>
</dbReference>
<dbReference type="SUPFAM" id="SSF54211">
    <property type="entry name" value="Ribosomal protein S5 domain 2-like"/>
    <property type="match status" value="1"/>
</dbReference>
<dbReference type="PANTHER" id="PTHR11953:SF2">
    <property type="entry name" value="EXOSOME COMPLEX COMPONENT MTR3"/>
    <property type="match status" value="1"/>
</dbReference>
<protein>
    <submittedName>
        <fullName evidence="10">Similar to S.cerevisiae protein SKI6 (Exosome non-catalytic core component)</fullName>
    </submittedName>
</protein>
<comment type="subcellular location">
    <subcellularLocation>
        <location evidence="2">Cytoplasm</location>
    </subcellularLocation>
    <subcellularLocation>
        <location evidence="1">Nucleus</location>
    </subcellularLocation>
</comment>
<dbReference type="InterPro" id="IPR001247">
    <property type="entry name" value="ExoRNase_PH_dom1"/>
</dbReference>
<reference evidence="11" key="1">
    <citation type="journal article" date="2017" name="Nucleic Acids Res.">
        <title>Proteogenomics produces comprehensive and highly accurate protein-coding gene annotation in a complete genome assembly of Malassezia sympodialis.</title>
        <authorList>
            <person name="Zhu Y."/>
            <person name="Engstroem P.G."/>
            <person name="Tellgren-Roth C."/>
            <person name="Baudo C.D."/>
            <person name="Kennell J.C."/>
            <person name="Sun S."/>
            <person name="Billmyre R.B."/>
            <person name="Schroeder M.S."/>
            <person name="Andersson A."/>
            <person name="Holm T."/>
            <person name="Sigurgeirsson B."/>
            <person name="Wu G."/>
            <person name="Sankaranarayanan S.R."/>
            <person name="Siddharthan R."/>
            <person name="Sanyal K."/>
            <person name="Lundeberg J."/>
            <person name="Nystedt B."/>
            <person name="Boekhout T."/>
            <person name="Dawson T.L. Jr."/>
            <person name="Heitman J."/>
            <person name="Scheynius A."/>
            <person name="Lehtioe J."/>
        </authorList>
    </citation>
    <scope>NUCLEOTIDE SEQUENCE [LARGE SCALE GENOMIC DNA]</scope>
    <source>
        <strain evidence="11">ATCC 42132</strain>
    </source>
</reference>
<dbReference type="OMA" id="LDIHIMV"/>
<keyword evidence="7" id="KW-0694">RNA-binding</keyword>
<dbReference type="GO" id="GO:0071051">
    <property type="term" value="P:poly(A)-dependent snoRNA 3'-end processing"/>
    <property type="evidence" value="ECO:0007669"/>
    <property type="project" value="TreeGrafter"/>
</dbReference>
<dbReference type="Proteomes" id="UP000186303">
    <property type="component" value="Chromosome 2"/>
</dbReference>
<dbReference type="GO" id="GO:0006364">
    <property type="term" value="P:rRNA processing"/>
    <property type="evidence" value="ECO:0007669"/>
    <property type="project" value="UniProtKB-KW"/>
</dbReference>
<keyword evidence="8" id="KW-0539">Nucleus</keyword>
<organism evidence="10 11">
    <name type="scientific">Malassezia sympodialis (strain ATCC 42132)</name>
    <name type="common">Atopic eczema-associated yeast</name>
    <dbReference type="NCBI Taxonomy" id="1230383"/>
    <lineage>
        <taxon>Eukaryota</taxon>
        <taxon>Fungi</taxon>
        <taxon>Dikarya</taxon>
        <taxon>Basidiomycota</taxon>
        <taxon>Ustilaginomycotina</taxon>
        <taxon>Malasseziomycetes</taxon>
        <taxon>Malasseziales</taxon>
        <taxon>Malasseziaceae</taxon>
        <taxon>Malassezia</taxon>
    </lineage>
</organism>
<keyword evidence="4" id="KW-0963">Cytoplasm</keyword>
<dbReference type="GO" id="GO:0003723">
    <property type="term" value="F:RNA binding"/>
    <property type="evidence" value="ECO:0007669"/>
    <property type="project" value="UniProtKB-KW"/>
</dbReference>
<keyword evidence="5" id="KW-0698">rRNA processing</keyword>
<proteinExistence type="inferred from homology"/>
<dbReference type="AlphaFoldDB" id="A0A1M8A360"/>
<dbReference type="STRING" id="1230383.A0A1M8A360"/>